<evidence type="ECO:0000256" key="3">
    <source>
        <dbReference type="SAM" id="Phobius"/>
    </source>
</evidence>
<dbReference type="NCBIfam" id="TIGR00806">
    <property type="entry name" value="rfc"/>
    <property type="match status" value="1"/>
</dbReference>
<keyword evidence="4" id="KW-1185">Reference proteome</keyword>
<dbReference type="GeneID" id="109479130"/>
<gene>
    <name evidence="5" type="primary">LOC109479130</name>
</gene>
<accession>A0A6P4ZIJ3</accession>
<dbReference type="PANTHER" id="PTHR10686">
    <property type="entry name" value="FOLATE TRANSPORTER"/>
    <property type="match status" value="1"/>
</dbReference>
<sequence>MTEKTITTTVALLCLYGFFKDMRPAVPFLTPFLRSDLKNYTAEKVNNEIYPILSYSWMASLFLVLLIADFVRYKPVLVVGGASYVATSVLWLWGERLEVMQIAQVVYGLATATETVYFSYIYVIVEDDYYQKATGYVRCTTLLGQFLASTISQIVISFDKTDYLLLHYITLGSVSVSFLLSVFLPPSKKSLMSQKTTMSQTDLCRGHNEYKHSISRFNNFFQDLKTCYNNRKIIVWSLWWALATCGNNLEVTNVQNLWYVIEPASANGGLNNGIAEAITTLLGALVSFSVGYMKLNWSVFGELTLGVMSVAEAILLITMATTKNIWVCYGCGVLFKISYYMLITVASFQVARLLSVGRYALVFGCNNLLALTLQAAIVAVVVDKDTLNTGIRAQFLIYGGYFYMLAAVFLIKAVYTLTVEGWSDSWAKRWTD</sequence>
<dbReference type="PIRSF" id="PIRSF028739">
    <property type="entry name" value="Folate_carrier"/>
    <property type="match status" value="1"/>
</dbReference>
<dbReference type="KEGG" id="bbel:109479130"/>
<feature type="transmembrane region" description="Helical" evidence="3">
    <location>
        <begin position="395"/>
        <end position="415"/>
    </location>
</feature>
<evidence type="ECO:0000313" key="5">
    <source>
        <dbReference type="RefSeq" id="XP_019636558.1"/>
    </source>
</evidence>
<dbReference type="Pfam" id="PF01770">
    <property type="entry name" value="Folate_carrier"/>
    <property type="match status" value="1"/>
</dbReference>
<dbReference type="PANTHER" id="PTHR10686:SF18">
    <property type="entry name" value="IP11787P-RELATED"/>
    <property type="match status" value="1"/>
</dbReference>
<evidence type="ECO:0000256" key="2">
    <source>
        <dbReference type="PIRNR" id="PIRNR028739"/>
    </source>
</evidence>
<dbReference type="RefSeq" id="XP_019636558.1">
    <property type="nucleotide sequence ID" value="XM_019780999.1"/>
</dbReference>
<feature type="transmembrane region" description="Helical" evidence="3">
    <location>
        <begin position="360"/>
        <end position="383"/>
    </location>
</feature>
<feature type="transmembrane region" description="Helical" evidence="3">
    <location>
        <begin position="105"/>
        <end position="125"/>
    </location>
</feature>
<feature type="transmembrane region" description="Helical" evidence="3">
    <location>
        <begin position="164"/>
        <end position="184"/>
    </location>
</feature>
<name>A0A6P4ZIJ3_BRABE</name>
<keyword evidence="2" id="KW-0813">Transport</keyword>
<dbReference type="GO" id="GO:0090482">
    <property type="term" value="F:vitamin transmembrane transporter activity"/>
    <property type="evidence" value="ECO:0007669"/>
    <property type="project" value="InterPro"/>
</dbReference>
<feature type="transmembrane region" description="Helical" evidence="3">
    <location>
        <begin position="274"/>
        <end position="293"/>
    </location>
</feature>
<feature type="transmembrane region" description="Helical" evidence="3">
    <location>
        <begin position="299"/>
        <end position="319"/>
    </location>
</feature>
<dbReference type="SUPFAM" id="SSF103473">
    <property type="entry name" value="MFS general substrate transporter"/>
    <property type="match status" value="1"/>
</dbReference>
<dbReference type="InterPro" id="IPR036259">
    <property type="entry name" value="MFS_trans_sf"/>
</dbReference>
<dbReference type="Gene3D" id="1.20.1250.20">
    <property type="entry name" value="MFS general substrate transporter like domains"/>
    <property type="match status" value="1"/>
</dbReference>
<comment type="subcellular location">
    <subcellularLocation>
        <location evidence="2">Membrane</location>
        <topology evidence="2">Multi-pass membrane protein</topology>
    </subcellularLocation>
</comment>
<dbReference type="OrthoDB" id="18814at2759"/>
<feature type="transmembrane region" description="Helical" evidence="3">
    <location>
        <begin position="49"/>
        <end position="68"/>
    </location>
</feature>
<organism evidence="4 5">
    <name type="scientific">Branchiostoma belcheri</name>
    <name type="common">Amphioxus</name>
    <dbReference type="NCBI Taxonomy" id="7741"/>
    <lineage>
        <taxon>Eukaryota</taxon>
        <taxon>Metazoa</taxon>
        <taxon>Chordata</taxon>
        <taxon>Cephalochordata</taxon>
        <taxon>Leptocardii</taxon>
        <taxon>Amphioxiformes</taxon>
        <taxon>Branchiostomatidae</taxon>
        <taxon>Branchiostoma</taxon>
    </lineage>
</organism>
<feature type="transmembrane region" description="Helical" evidence="3">
    <location>
        <begin position="326"/>
        <end position="348"/>
    </location>
</feature>
<dbReference type="AlphaFoldDB" id="A0A6P4ZIJ3"/>
<feature type="transmembrane region" description="Helical" evidence="3">
    <location>
        <begin position="75"/>
        <end position="93"/>
    </location>
</feature>
<proteinExistence type="inferred from homology"/>
<evidence type="ECO:0000256" key="1">
    <source>
        <dbReference type="ARBA" id="ARBA00005773"/>
    </source>
</evidence>
<protein>
    <submittedName>
        <fullName evidence="5">Thiamine transporter 2-like</fullName>
    </submittedName>
</protein>
<dbReference type="Proteomes" id="UP000515135">
    <property type="component" value="Unplaced"/>
</dbReference>
<dbReference type="GO" id="GO:0005886">
    <property type="term" value="C:plasma membrane"/>
    <property type="evidence" value="ECO:0007669"/>
    <property type="project" value="UniProtKB-UniRule"/>
</dbReference>
<evidence type="ECO:0000313" key="4">
    <source>
        <dbReference type="Proteomes" id="UP000515135"/>
    </source>
</evidence>
<keyword evidence="2 3" id="KW-0472">Membrane</keyword>
<keyword evidence="3" id="KW-0812">Transmembrane</keyword>
<reference evidence="5" key="1">
    <citation type="submission" date="2025-08" db="UniProtKB">
        <authorList>
            <consortium name="RefSeq"/>
        </authorList>
    </citation>
    <scope>IDENTIFICATION</scope>
    <source>
        <tissue evidence="5">Gonad</tissue>
    </source>
</reference>
<keyword evidence="3" id="KW-1133">Transmembrane helix</keyword>
<comment type="similarity">
    <text evidence="1 2">Belongs to the reduced folate carrier (RFC) transporter (TC 2.A.48) family.</text>
</comment>
<feature type="transmembrane region" description="Helical" evidence="3">
    <location>
        <begin position="137"/>
        <end position="158"/>
    </location>
</feature>
<dbReference type="InterPro" id="IPR002666">
    <property type="entry name" value="Folate_carrier"/>
</dbReference>